<dbReference type="AlphaFoldDB" id="F0WJD2"/>
<feature type="compositionally biased region" description="Basic and acidic residues" evidence="1">
    <location>
        <begin position="27"/>
        <end position="44"/>
    </location>
</feature>
<name>F0WJD2_9STRA</name>
<accession>F0WJD2</accession>
<feature type="compositionally biased region" description="Basic and acidic residues" evidence="1">
    <location>
        <begin position="517"/>
        <end position="529"/>
    </location>
</feature>
<sequence>MKDRNRRPVESTDGAEGGSVLSNNSPIDEKHIHCHSEDSLDKQSSKSPASCRKCATLPTLSLSPYQLPSIESHHQRSSTLNSFFCNCARIYADLMKPARSFPHEIDAMASHLNSLVNLLCTTSFPVLEQLSIGDVSAKCSCCLRELTEFRERGYPCSFLKLMSSFLPTLGAYGKWMKKNEQFLNQPIVWKATQGLKTGSFVSEASHREAASHGHSDVENTERFEKLVNNMEGMLALHRAMDQVVYAGNHLLALIESQEKIDHQSMPTSDCTQDPLLKLEVSFLYRMPQLESLSNDYKEILYDLKKRLSKVTEIILEHADNIAMEMYPATAPTAKEAKQTRSNTLMKYLEKLHTTFLNNFGIQILQNPCPSTTYLLPKIVNQCLQPTFIDFSVLSMQLNDVMAFQIDQALKVIRVWYRELETSYNAVNATRPNPCAELEACLRPYIRGSHKTLTILTLGILYPKLASQDVYAFARYKSILGVWLEASENTPRQFDKLARRQINIQKIRQAFKKPLAKRIEQDQESERLSDKGQQQVKEGGE</sequence>
<proteinExistence type="predicted"/>
<evidence type="ECO:0000256" key="1">
    <source>
        <dbReference type="SAM" id="MobiDB-lite"/>
    </source>
</evidence>
<dbReference type="HOGENOM" id="CLU_504749_0_0_1"/>
<reference evidence="2" key="1">
    <citation type="journal article" date="2011" name="PLoS Biol.">
        <title>Gene gain and loss during evolution of obligate parasitism in the white rust pathogen of Arabidopsis thaliana.</title>
        <authorList>
            <person name="Kemen E."/>
            <person name="Gardiner A."/>
            <person name="Schultz-Larsen T."/>
            <person name="Kemen A.C."/>
            <person name="Balmuth A.L."/>
            <person name="Robert-Seilaniantz A."/>
            <person name="Bailey K."/>
            <person name="Holub E."/>
            <person name="Studholme D.J."/>
            <person name="Maclean D."/>
            <person name="Jones J.D."/>
        </authorList>
    </citation>
    <scope>NUCLEOTIDE SEQUENCE</scope>
</reference>
<feature type="compositionally biased region" description="Polar residues" evidence="1">
    <location>
        <begin position="530"/>
        <end position="540"/>
    </location>
</feature>
<protein>
    <submittedName>
        <fullName evidence="2">AlNc14C120G6659 protein</fullName>
    </submittedName>
</protein>
<organism evidence="2">
    <name type="scientific">Albugo laibachii Nc14</name>
    <dbReference type="NCBI Taxonomy" id="890382"/>
    <lineage>
        <taxon>Eukaryota</taxon>
        <taxon>Sar</taxon>
        <taxon>Stramenopiles</taxon>
        <taxon>Oomycota</taxon>
        <taxon>Peronosporomycetes</taxon>
        <taxon>Albuginales</taxon>
        <taxon>Albuginaceae</taxon>
        <taxon>Albugo</taxon>
    </lineage>
</organism>
<dbReference type="EMBL" id="FR824165">
    <property type="protein sequence ID" value="CCA21379.1"/>
    <property type="molecule type" value="Genomic_DNA"/>
</dbReference>
<gene>
    <name evidence="2" type="primary">AlNc14C120G6659</name>
    <name evidence="2" type="ORF">ALNC14_075220</name>
</gene>
<feature type="region of interest" description="Disordered" evidence="1">
    <location>
        <begin position="1"/>
        <end position="49"/>
    </location>
</feature>
<evidence type="ECO:0000313" key="2">
    <source>
        <dbReference type="EMBL" id="CCA21379.1"/>
    </source>
</evidence>
<feature type="region of interest" description="Disordered" evidence="1">
    <location>
        <begin position="517"/>
        <end position="540"/>
    </location>
</feature>
<feature type="compositionally biased region" description="Basic and acidic residues" evidence="1">
    <location>
        <begin position="1"/>
        <end position="10"/>
    </location>
</feature>
<reference evidence="2" key="2">
    <citation type="submission" date="2011-02" db="EMBL/GenBank/DDBJ databases">
        <authorList>
            <person name="MacLean D."/>
        </authorList>
    </citation>
    <scope>NUCLEOTIDE SEQUENCE</scope>
</reference>